<evidence type="ECO:0000259" key="1">
    <source>
        <dbReference type="Pfam" id="PF07883"/>
    </source>
</evidence>
<sequence>MYNVPITYPYPYYVNPSIYNSNLMLRNSQGKDRLVFEAILDGIKGEASAIDLYSRLVNLAPNQKHKNDILNILEDEKVHWQQHTNLYISMTGRQPVYQIEKVSFRNYREGLQKAYETELANYEEYRNDYLLLQNSPVGDVFLRASTDEMEHAKRLAFLKSFKSKDKIELKDYGPEPFIVNIQEATKQNNTYRTVLWTGRHLQVTLMSINVGEDIGLEIHPTVDQFLRIEQGQGIVQMGDRKDNLDFAEKVYENFAIMVPAGKWHNVTNTGNIPLKLYSIYAPPQHPHGTVHVTKADAMASGRCFMAN</sequence>
<dbReference type="PANTHER" id="PTHR43346">
    <property type="entry name" value="LIGAND BINDING DOMAIN PROTEIN, PUTATIVE (AFU_ORTHOLOGUE AFUA_6G14370)-RELATED"/>
    <property type="match status" value="1"/>
</dbReference>
<reference evidence="2 3" key="1">
    <citation type="submission" date="2020-04" db="EMBL/GenBank/DDBJ databases">
        <title>Bacillus sp. UniB3 isolated from commercial digestive syrup.</title>
        <authorList>
            <person name="Thorat V."/>
            <person name="Kirdat K."/>
            <person name="Tiwarekar B."/>
            <person name="Yadav A."/>
        </authorList>
    </citation>
    <scope>NUCLEOTIDE SEQUENCE [LARGE SCALE GENOMIC DNA]</scope>
    <source>
        <strain evidence="2 3">UniB3</strain>
    </source>
</reference>
<evidence type="ECO:0000313" key="3">
    <source>
        <dbReference type="Proteomes" id="UP000588491"/>
    </source>
</evidence>
<proteinExistence type="predicted"/>
<dbReference type="InterPro" id="IPR013096">
    <property type="entry name" value="Cupin_2"/>
</dbReference>
<dbReference type="Gene3D" id="2.60.120.10">
    <property type="entry name" value="Jelly Rolls"/>
    <property type="match status" value="1"/>
</dbReference>
<keyword evidence="3" id="KW-1185">Reference proteome</keyword>
<accession>A0A7Y0PPD2</accession>
<dbReference type="SUPFAM" id="SSF47240">
    <property type="entry name" value="Ferritin-like"/>
    <property type="match status" value="1"/>
</dbReference>
<dbReference type="InterPro" id="IPR009078">
    <property type="entry name" value="Ferritin-like_SF"/>
</dbReference>
<dbReference type="InterPro" id="IPR052538">
    <property type="entry name" value="Flavonoid_dioxygenase-like"/>
</dbReference>
<feature type="domain" description="Cupin type-2" evidence="1">
    <location>
        <begin position="205"/>
        <end position="280"/>
    </location>
</feature>
<dbReference type="Proteomes" id="UP000588491">
    <property type="component" value="Unassembled WGS sequence"/>
</dbReference>
<dbReference type="CDD" id="cd00657">
    <property type="entry name" value="Ferritin_like"/>
    <property type="match status" value="1"/>
</dbReference>
<evidence type="ECO:0000313" key="2">
    <source>
        <dbReference type="EMBL" id="NMO79997.1"/>
    </source>
</evidence>
<dbReference type="InterPro" id="IPR011051">
    <property type="entry name" value="RmlC_Cupin_sf"/>
</dbReference>
<name>A0A7Y0PPD2_9BACI</name>
<dbReference type="SUPFAM" id="SSF51182">
    <property type="entry name" value="RmlC-like cupins"/>
    <property type="match status" value="1"/>
</dbReference>
<gene>
    <name evidence="2" type="ORF">HHU08_24035</name>
</gene>
<dbReference type="AlphaFoldDB" id="A0A7Y0PPD2"/>
<dbReference type="PANTHER" id="PTHR43346:SF1">
    <property type="entry name" value="QUERCETIN 2,3-DIOXYGENASE-RELATED"/>
    <property type="match status" value="1"/>
</dbReference>
<dbReference type="EMBL" id="JABBPK010000001">
    <property type="protein sequence ID" value="NMO79997.1"/>
    <property type="molecule type" value="Genomic_DNA"/>
</dbReference>
<dbReference type="RefSeq" id="WP_145582941.1">
    <property type="nucleotide sequence ID" value="NZ_JABBPK010000001.1"/>
</dbReference>
<dbReference type="CDD" id="cd02223">
    <property type="entry name" value="cupin_Bh2720-like"/>
    <property type="match status" value="1"/>
</dbReference>
<organism evidence="2 3">
    <name type="scientific">Niallia alba</name>
    <dbReference type="NCBI Taxonomy" id="2729105"/>
    <lineage>
        <taxon>Bacteria</taxon>
        <taxon>Bacillati</taxon>
        <taxon>Bacillota</taxon>
        <taxon>Bacilli</taxon>
        <taxon>Bacillales</taxon>
        <taxon>Bacillaceae</taxon>
        <taxon>Niallia</taxon>
    </lineage>
</organism>
<protein>
    <submittedName>
        <fullName evidence="2">Cupin domain-containing protein</fullName>
    </submittedName>
</protein>
<dbReference type="Pfam" id="PF07883">
    <property type="entry name" value="Cupin_2"/>
    <property type="match status" value="1"/>
</dbReference>
<comment type="caution">
    <text evidence="2">The sequence shown here is derived from an EMBL/GenBank/DDBJ whole genome shotgun (WGS) entry which is preliminary data.</text>
</comment>
<dbReference type="InterPro" id="IPR014710">
    <property type="entry name" value="RmlC-like_jellyroll"/>
</dbReference>